<keyword evidence="3" id="KW-1185">Reference proteome</keyword>
<name>A0A6H5G2P5_9HEMI</name>
<accession>A0A6H5G2P5</accession>
<dbReference type="AlphaFoldDB" id="A0A6H5G2P5"/>
<reference evidence="2 3" key="1">
    <citation type="submission" date="2020-02" db="EMBL/GenBank/DDBJ databases">
        <authorList>
            <person name="Ferguson B K."/>
        </authorList>
    </citation>
    <scope>NUCLEOTIDE SEQUENCE [LARGE SCALE GENOMIC DNA]</scope>
</reference>
<proteinExistence type="predicted"/>
<sequence>MDGSESSDFVSQRNDDEAQSVAGDGVVNELPIPVVMVRTSFLHYEKRYYELTRQPENQVLRQYIESGIRRLRQE</sequence>
<dbReference type="Proteomes" id="UP000479000">
    <property type="component" value="Unassembled WGS sequence"/>
</dbReference>
<gene>
    <name evidence="2" type="ORF">NTEN_LOCUS2528</name>
</gene>
<feature type="non-terminal residue" evidence="2">
    <location>
        <position position="74"/>
    </location>
</feature>
<feature type="compositionally biased region" description="Polar residues" evidence="1">
    <location>
        <begin position="1"/>
        <end position="12"/>
    </location>
</feature>
<organism evidence="2 3">
    <name type="scientific">Nesidiocoris tenuis</name>
    <dbReference type="NCBI Taxonomy" id="355587"/>
    <lineage>
        <taxon>Eukaryota</taxon>
        <taxon>Metazoa</taxon>
        <taxon>Ecdysozoa</taxon>
        <taxon>Arthropoda</taxon>
        <taxon>Hexapoda</taxon>
        <taxon>Insecta</taxon>
        <taxon>Pterygota</taxon>
        <taxon>Neoptera</taxon>
        <taxon>Paraneoptera</taxon>
        <taxon>Hemiptera</taxon>
        <taxon>Heteroptera</taxon>
        <taxon>Panheteroptera</taxon>
        <taxon>Cimicomorpha</taxon>
        <taxon>Miridae</taxon>
        <taxon>Dicyphina</taxon>
        <taxon>Nesidiocoris</taxon>
    </lineage>
</organism>
<evidence type="ECO:0000256" key="1">
    <source>
        <dbReference type="SAM" id="MobiDB-lite"/>
    </source>
</evidence>
<dbReference type="EMBL" id="CADCXU010004051">
    <property type="protein sequence ID" value="CAA9995780.1"/>
    <property type="molecule type" value="Genomic_DNA"/>
</dbReference>
<feature type="region of interest" description="Disordered" evidence="1">
    <location>
        <begin position="1"/>
        <end position="24"/>
    </location>
</feature>
<protein>
    <submittedName>
        <fullName evidence="2">Uncharacterized protein</fullName>
    </submittedName>
</protein>
<evidence type="ECO:0000313" key="2">
    <source>
        <dbReference type="EMBL" id="CAA9995780.1"/>
    </source>
</evidence>
<evidence type="ECO:0000313" key="3">
    <source>
        <dbReference type="Proteomes" id="UP000479000"/>
    </source>
</evidence>